<organism evidence="6 7">
    <name type="scientific">Stratiformator vulcanicus</name>
    <dbReference type="NCBI Taxonomy" id="2527980"/>
    <lineage>
        <taxon>Bacteria</taxon>
        <taxon>Pseudomonadati</taxon>
        <taxon>Planctomycetota</taxon>
        <taxon>Planctomycetia</taxon>
        <taxon>Planctomycetales</taxon>
        <taxon>Planctomycetaceae</taxon>
        <taxon>Stratiformator</taxon>
    </lineage>
</organism>
<dbReference type="GO" id="GO:0004527">
    <property type="term" value="F:exonuclease activity"/>
    <property type="evidence" value="ECO:0007669"/>
    <property type="project" value="UniProtKB-KW"/>
</dbReference>
<comment type="similarity">
    <text evidence="1">Belongs to the DNase I family.</text>
</comment>
<accession>A0A517R3Z3</accession>
<evidence type="ECO:0000256" key="2">
    <source>
        <dbReference type="ARBA" id="ARBA00022722"/>
    </source>
</evidence>
<dbReference type="EMBL" id="CP036268">
    <property type="protein sequence ID" value="QDT38612.1"/>
    <property type="molecule type" value="Genomic_DNA"/>
</dbReference>
<keyword evidence="6" id="KW-0255">Endonuclease</keyword>
<dbReference type="GO" id="GO:0004536">
    <property type="term" value="F:DNA nuclease activity"/>
    <property type="evidence" value="ECO:0007669"/>
    <property type="project" value="InterPro"/>
</dbReference>
<keyword evidence="2" id="KW-0540">Nuclease</keyword>
<feature type="chain" id="PRO_5022031572" evidence="4">
    <location>
        <begin position="22"/>
        <end position="325"/>
    </location>
</feature>
<dbReference type="PROSITE" id="PS51257">
    <property type="entry name" value="PROKAR_LIPOPROTEIN"/>
    <property type="match status" value="1"/>
</dbReference>
<evidence type="ECO:0000256" key="4">
    <source>
        <dbReference type="SAM" id="SignalP"/>
    </source>
</evidence>
<dbReference type="InterPro" id="IPR005135">
    <property type="entry name" value="Endo/exonuclease/phosphatase"/>
</dbReference>
<feature type="signal peptide" evidence="4">
    <location>
        <begin position="1"/>
        <end position="21"/>
    </location>
</feature>
<dbReference type="GO" id="GO:0006308">
    <property type="term" value="P:DNA catabolic process"/>
    <property type="evidence" value="ECO:0007669"/>
    <property type="project" value="InterPro"/>
</dbReference>
<keyword evidence="3" id="KW-0378">Hydrolase</keyword>
<name>A0A517R3Z3_9PLAN</name>
<evidence type="ECO:0000313" key="7">
    <source>
        <dbReference type="Proteomes" id="UP000317318"/>
    </source>
</evidence>
<dbReference type="InterPro" id="IPR036691">
    <property type="entry name" value="Endo/exonu/phosph_ase_sf"/>
</dbReference>
<dbReference type="SUPFAM" id="SSF56219">
    <property type="entry name" value="DNase I-like"/>
    <property type="match status" value="1"/>
</dbReference>
<keyword evidence="7" id="KW-1185">Reference proteome</keyword>
<dbReference type="InterPro" id="IPR016202">
    <property type="entry name" value="DNase_I"/>
</dbReference>
<dbReference type="Gene3D" id="3.60.10.10">
    <property type="entry name" value="Endonuclease/exonuclease/phosphatase"/>
    <property type="match status" value="1"/>
</dbReference>
<dbReference type="PANTHER" id="PTHR11371">
    <property type="entry name" value="DEOXYRIBONUCLEASE"/>
    <property type="match status" value="1"/>
</dbReference>
<dbReference type="PRINTS" id="PR00130">
    <property type="entry name" value="DNASEI"/>
</dbReference>
<proteinExistence type="inferred from homology"/>
<dbReference type="SMART" id="SM00476">
    <property type="entry name" value="DNaseIc"/>
    <property type="match status" value="1"/>
</dbReference>
<keyword evidence="4" id="KW-0732">Signal</keyword>
<evidence type="ECO:0000313" key="6">
    <source>
        <dbReference type="EMBL" id="QDT38612.1"/>
    </source>
</evidence>
<dbReference type="GO" id="GO:0004519">
    <property type="term" value="F:endonuclease activity"/>
    <property type="evidence" value="ECO:0007669"/>
    <property type="project" value="UniProtKB-KW"/>
</dbReference>
<protein>
    <submittedName>
        <fullName evidence="6">Endonuclease/Exonuclease/phosphatase family protein</fullName>
    </submittedName>
</protein>
<evidence type="ECO:0000256" key="1">
    <source>
        <dbReference type="ARBA" id="ARBA00007359"/>
    </source>
</evidence>
<evidence type="ECO:0000256" key="3">
    <source>
        <dbReference type="ARBA" id="ARBA00022801"/>
    </source>
</evidence>
<dbReference type="RefSeq" id="WP_310820522.1">
    <property type="nucleotide sequence ID" value="NZ_CP036268.1"/>
</dbReference>
<gene>
    <name evidence="6" type="ORF">Pan189_30070</name>
</gene>
<dbReference type="KEGG" id="svp:Pan189_30070"/>
<feature type="domain" description="Endonuclease/exonuclease/phosphatase" evidence="5">
    <location>
        <begin position="62"/>
        <end position="233"/>
    </location>
</feature>
<dbReference type="PANTHER" id="PTHR11371:SF31">
    <property type="entry name" value="EXTRACELLULAR NUCLEASE"/>
    <property type="match status" value="1"/>
</dbReference>
<dbReference type="Proteomes" id="UP000317318">
    <property type="component" value="Chromosome"/>
</dbReference>
<dbReference type="Pfam" id="PF03372">
    <property type="entry name" value="Exo_endo_phos"/>
    <property type="match status" value="1"/>
</dbReference>
<sequence precursor="true">MRSHFRYRLTAICCCAGLIFALVGCDAQNWIEQLSQQAEQAAPILSVSGGAGGSNPDVIRIATFNIQVYGQSKAGKPEVMRILADTIRRYDVVAIQEIRSKDPAPVHELVRLVNATGRSYDVALGPRLGRTSSKEQYAFVYDTKTLELARKTVYTLTDRRDWLHREPYVARFRVRREDPAEGFTFSLVNIHTDPDEVDLEVDALDDVLNAVWNDGSGEDDVILLGDLNAAPDKFGELGRVPGLYWVISSEATNTRRTKLYDNVLFDRQRTPEFTGSAGVFDFQSEYRLSRDKALDVSDHLPVWAEFSAIESKPGSIATAPGTQRL</sequence>
<keyword evidence="6" id="KW-0269">Exonuclease</keyword>
<reference evidence="6 7" key="1">
    <citation type="submission" date="2019-02" db="EMBL/GenBank/DDBJ databases">
        <title>Deep-cultivation of Planctomycetes and their phenomic and genomic characterization uncovers novel biology.</title>
        <authorList>
            <person name="Wiegand S."/>
            <person name="Jogler M."/>
            <person name="Boedeker C."/>
            <person name="Pinto D."/>
            <person name="Vollmers J."/>
            <person name="Rivas-Marin E."/>
            <person name="Kohn T."/>
            <person name="Peeters S.H."/>
            <person name="Heuer A."/>
            <person name="Rast P."/>
            <person name="Oberbeckmann S."/>
            <person name="Bunk B."/>
            <person name="Jeske O."/>
            <person name="Meyerdierks A."/>
            <person name="Storesund J.E."/>
            <person name="Kallscheuer N."/>
            <person name="Luecker S."/>
            <person name="Lage O.M."/>
            <person name="Pohl T."/>
            <person name="Merkel B.J."/>
            <person name="Hornburger P."/>
            <person name="Mueller R.-W."/>
            <person name="Bruemmer F."/>
            <person name="Labrenz M."/>
            <person name="Spormann A.M."/>
            <person name="Op den Camp H."/>
            <person name="Overmann J."/>
            <person name="Amann R."/>
            <person name="Jetten M.S.M."/>
            <person name="Mascher T."/>
            <person name="Medema M.H."/>
            <person name="Devos D.P."/>
            <person name="Kaster A.-K."/>
            <person name="Ovreas L."/>
            <person name="Rohde M."/>
            <person name="Galperin M.Y."/>
            <person name="Jogler C."/>
        </authorList>
    </citation>
    <scope>NUCLEOTIDE SEQUENCE [LARGE SCALE GENOMIC DNA]</scope>
    <source>
        <strain evidence="6 7">Pan189</strain>
    </source>
</reference>
<dbReference type="AlphaFoldDB" id="A0A517R3Z3"/>
<evidence type="ECO:0000259" key="5">
    <source>
        <dbReference type="Pfam" id="PF03372"/>
    </source>
</evidence>